<feature type="transmembrane region" description="Helical" evidence="2">
    <location>
        <begin position="252"/>
        <end position="278"/>
    </location>
</feature>
<evidence type="ECO:0008006" key="5">
    <source>
        <dbReference type="Google" id="ProtNLM"/>
    </source>
</evidence>
<dbReference type="AlphaFoldDB" id="A0A2M9BVB4"/>
<feature type="transmembrane region" description="Helical" evidence="2">
    <location>
        <begin position="56"/>
        <end position="78"/>
    </location>
</feature>
<accession>A0A2M9BVB4</accession>
<dbReference type="RefSeq" id="WP_100344507.1">
    <property type="nucleotide sequence ID" value="NZ_PGFB01000003.1"/>
</dbReference>
<dbReference type="OrthoDB" id="4350291at2"/>
<keyword evidence="2" id="KW-1133">Transmembrane helix</keyword>
<protein>
    <recommendedName>
        <fullName evidence="5">Integral membrane protein</fullName>
    </recommendedName>
</protein>
<keyword evidence="4" id="KW-1185">Reference proteome</keyword>
<keyword evidence="2" id="KW-0472">Membrane</keyword>
<dbReference type="Proteomes" id="UP000230161">
    <property type="component" value="Unassembled WGS sequence"/>
</dbReference>
<organism evidence="3 4">
    <name type="scientific">Compostimonas suwonensis</name>
    <dbReference type="NCBI Taxonomy" id="1048394"/>
    <lineage>
        <taxon>Bacteria</taxon>
        <taxon>Bacillati</taxon>
        <taxon>Actinomycetota</taxon>
        <taxon>Actinomycetes</taxon>
        <taxon>Micrococcales</taxon>
        <taxon>Microbacteriaceae</taxon>
        <taxon>Compostimonas</taxon>
    </lineage>
</organism>
<evidence type="ECO:0000313" key="3">
    <source>
        <dbReference type="EMBL" id="PJJ61882.1"/>
    </source>
</evidence>
<feature type="coiled-coil region" evidence="1">
    <location>
        <begin position="6"/>
        <end position="33"/>
    </location>
</feature>
<sequence>MARTTMSELQATIARLEAENAALRERADAAGDANPTLELPRAEAAVRKPRGRGWTVLSVFLIVIGLVLAPVAVLSTFARAQLTDTDAFVTTFAPLADDPAVQSFVADEVVTVINEQVDIPGLTKQVFEGLDSLSLPPAASSALQLLEGPAAQGLQSLVASVVENLVASEAFSDIWEQALRTTHTQLLATLQNDPSAAVGVTGRGEIELQLGPIIEEVKQRLVDNGVGFASSIPTVDRSIVIAQSDSVTSVQLGYGIAVAVGIWLPWIALVLLAAGVVVALRRTTALIWTAAGLGAVMVVLGSGIGIGRIVFVATVSPSIIPSDAATVIYETVVVSMANTTVAVAVVAFTVAIIAWFGGPYRVPRALRGLATSGADALRRLGDSRGLGTGRFGRWLYTQRTLVTVVIAVGASAIILFVRPLTVGLIVWTAVIALLLVALREILQRPVIQVPEDAQADTPVTVG</sequence>
<evidence type="ECO:0000313" key="4">
    <source>
        <dbReference type="Proteomes" id="UP000230161"/>
    </source>
</evidence>
<keyword evidence="2" id="KW-0812">Transmembrane</keyword>
<keyword evidence="1" id="KW-0175">Coiled coil</keyword>
<evidence type="ECO:0000256" key="1">
    <source>
        <dbReference type="SAM" id="Coils"/>
    </source>
</evidence>
<feature type="transmembrane region" description="Helical" evidence="2">
    <location>
        <begin position="331"/>
        <end position="357"/>
    </location>
</feature>
<reference evidence="3 4" key="1">
    <citation type="submission" date="2017-11" db="EMBL/GenBank/DDBJ databases">
        <title>Genomic Encyclopedia of Archaeal and Bacterial Type Strains, Phase II (KMG-II): From Individual Species to Whole Genera.</title>
        <authorList>
            <person name="Goeker M."/>
        </authorList>
    </citation>
    <scope>NUCLEOTIDE SEQUENCE [LARGE SCALE GENOMIC DNA]</scope>
    <source>
        <strain evidence="3 4">DSM 25625</strain>
    </source>
</reference>
<evidence type="ECO:0000256" key="2">
    <source>
        <dbReference type="SAM" id="Phobius"/>
    </source>
</evidence>
<feature type="transmembrane region" description="Helical" evidence="2">
    <location>
        <begin position="285"/>
        <end position="311"/>
    </location>
</feature>
<feature type="transmembrane region" description="Helical" evidence="2">
    <location>
        <begin position="400"/>
        <end position="418"/>
    </location>
</feature>
<dbReference type="EMBL" id="PGFB01000003">
    <property type="protein sequence ID" value="PJJ61882.1"/>
    <property type="molecule type" value="Genomic_DNA"/>
</dbReference>
<name>A0A2M9BVB4_9MICO</name>
<feature type="transmembrane region" description="Helical" evidence="2">
    <location>
        <begin position="424"/>
        <end position="442"/>
    </location>
</feature>
<gene>
    <name evidence="3" type="ORF">CLV54_1669</name>
</gene>
<proteinExistence type="predicted"/>
<comment type="caution">
    <text evidence="3">The sequence shown here is derived from an EMBL/GenBank/DDBJ whole genome shotgun (WGS) entry which is preliminary data.</text>
</comment>